<protein>
    <submittedName>
        <fullName evidence="1">Lysine biosynthesis protein LysW</fullName>
    </submittedName>
</protein>
<name>A0A2H0KG83_9BACT</name>
<dbReference type="InterPro" id="IPR005906">
    <property type="entry name" value="LysW"/>
</dbReference>
<accession>A0A2H0KG83</accession>
<gene>
    <name evidence="1" type="ORF">COV89_01485</name>
</gene>
<reference evidence="1 2" key="1">
    <citation type="submission" date="2017-09" db="EMBL/GenBank/DDBJ databases">
        <title>Depth-based differentiation of microbial function through sediment-hosted aquifers and enrichment of novel symbionts in the deep terrestrial subsurface.</title>
        <authorList>
            <person name="Probst A.J."/>
            <person name="Ladd B."/>
            <person name="Jarett J.K."/>
            <person name="Geller-Mcgrath D.E."/>
            <person name="Sieber C.M."/>
            <person name="Emerson J.B."/>
            <person name="Anantharaman K."/>
            <person name="Thomas B.C."/>
            <person name="Malmstrom R."/>
            <person name="Stieglmeier M."/>
            <person name="Klingl A."/>
            <person name="Woyke T."/>
            <person name="Ryan C.M."/>
            <person name="Banfield J.F."/>
        </authorList>
    </citation>
    <scope>NUCLEOTIDE SEQUENCE [LARGE SCALE GENOMIC DNA]</scope>
    <source>
        <strain evidence="1">CG11_big_fil_rev_8_21_14_0_20_40_12</strain>
    </source>
</reference>
<proteinExistence type="predicted"/>
<organism evidence="1 2">
    <name type="scientific">Candidatus Shapirobacteria bacterium CG11_big_fil_rev_8_21_14_0_20_40_12</name>
    <dbReference type="NCBI Taxonomy" id="1974889"/>
    <lineage>
        <taxon>Bacteria</taxon>
        <taxon>Candidatus Shapironibacteriota</taxon>
    </lineage>
</organism>
<dbReference type="Proteomes" id="UP000231371">
    <property type="component" value="Unassembled WGS sequence"/>
</dbReference>
<dbReference type="PANTHER" id="PTHR40393:SF1">
    <property type="entry name" value="LYSINE BIOSYNTHESIS PROTEIN-RELATED"/>
    <property type="match status" value="1"/>
</dbReference>
<dbReference type="AlphaFoldDB" id="A0A2H0KG83"/>
<evidence type="ECO:0000313" key="2">
    <source>
        <dbReference type="Proteomes" id="UP000231371"/>
    </source>
</evidence>
<comment type="caution">
    <text evidence="1">The sequence shown here is derived from an EMBL/GenBank/DDBJ whole genome shotgun (WGS) entry which is preliminary data.</text>
</comment>
<dbReference type="Gene3D" id="2.20.28.160">
    <property type="match status" value="1"/>
</dbReference>
<dbReference type="PANTHER" id="PTHR40393">
    <property type="entry name" value="LYSINE BIOSYNTHESIS PROTEIN-RELATED-RELATED"/>
    <property type="match status" value="1"/>
</dbReference>
<evidence type="ECO:0000313" key="1">
    <source>
        <dbReference type="EMBL" id="PIQ70255.1"/>
    </source>
</evidence>
<dbReference type="Pfam" id="PF21344">
    <property type="entry name" value="Zn_ribbon_LysW"/>
    <property type="match status" value="1"/>
</dbReference>
<sequence>MSKLFSICPVCDAQVVLAEGVEESEIISCSDCRCRLVVEKIEKNTAALTKAPEVEEDWGE</sequence>
<dbReference type="EMBL" id="PCVI01000025">
    <property type="protein sequence ID" value="PIQ70255.1"/>
    <property type="molecule type" value="Genomic_DNA"/>
</dbReference>